<accession>A0ABW2CXK6</accession>
<dbReference type="InterPro" id="IPR026040">
    <property type="entry name" value="HyI-like"/>
</dbReference>
<gene>
    <name evidence="4" type="ORF">ACFQKB_42785</name>
</gene>
<evidence type="ECO:0000313" key="5">
    <source>
        <dbReference type="Proteomes" id="UP001596380"/>
    </source>
</evidence>
<dbReference type="InterPro" id="IPR036237">
    <property type="entry name" value="Xyl_isomerase-like_sf"/>
</dbReference>
<evidence type="ECO:0000256" key="2">
    <source>
        <dbReference type="PIRNR" id="PIRNR006241"/>
    </source>
</evidence>
<organism evidence="4 5">
    <name type="scientific">Actinomadura yumaensis</name>
    <dbReference type="NCBI Taxonomy" id="111807"/>
    <lineage>
        <taxon>Bacteria</taxon>
        <taxon>Bacillati</taxon>
        <taxon>Actinomycetota</taxon>
        <taxon>Actinomycetes</taxon>
        <taxon>Streptosporangiales</taxon>
        <taxon>Thermomonosporaceae</taxon>
        <taxon>Actinomadura</taxon>
    </lineage>
</organism>
<dbReference type="EMBL" id="JBHSXS010000055">
    <property type="protein sequence ID" value="MFC6886549.1"/>
    <property type="molecule type" value="Genomic_DNA"/>
</dbReference>
<sequence>MLRSVSVETMWRDRPYAERVRAAGAAGFDLVDLWDWRTSDIDAVAAAGRESGAGVNGFFGNRDHPLCDPAARGDALDELARSLETAVRVGARQLHLFSNAIAGGRVVPAPPLPAEALRAACVEGVAAAAELARGSGVTLVLEHLNTVFLPGYLWDEVGEVVSAARQAGAPDVVGVAFDAFHQQLVGGRLTEHLEAAAPWLARFDVAEVPGRHEPGAGEIDFVHLRGVLDRLGWDGTITFETVPSDGRPETAVAAIEAHFPARWCRARGKGA</sequence>
<dbReference type="InterPro" id="IPR050417">
    <property type="entry name" value="Sugar_Epim/Isomerase"/>
</dbReference>
<protein>
    <submittedName>
        <fullName evidence="4">TIM barrel protein</fullName>
    </submittedName>
</protein>
<evidence type="ECO:0000256" key="1">
    <source>
        <dbReference type="ARBA" id="ARBA00023235"/>
    </source>
</evidence>
<comment type="caution">
    <text evidence="4">The sequence shown here is derived from an EMBL/GenBank/DDBJ whole genome shotgun (WGS) entry which is preliminary data.</text>
</comment>
<feature type="domain" description="Xylose isomerase-like TIM barrel" evidence="3">
    <location>
        <begin position="20"/>
        <end position="254"/>
    </location>
</feature>
<keyword evidence="1 2" id="KW-0413">Isomerase</keyword>
<comment type="similarity">
    <text evidence="2">Belongs to the hyi family.</text>
</comment>
<reference evidence="5" key="1">
    <citation type="journal article" date="2019" name="Int. J. Syst. Evol. Microbiol.">
        <title>The Global Catalogue of Microorganisms (GCM) 10K type strain sequencing project: providing services to taxonomists for standard genome sequencing and annotation.</title>
        <authorList>
            <consortium name="The Broad Institute Genomics Platform"/>
            <consortium name="The Broad Institute Genome Sequencing Center for Infectious Disease"/>
            <person name="Wu L."/>
            <person name="Ma J."/>
        </authorList>
    </citation>
    <scope>NUCLEOTIDE SEQUENCE [LARGE SCALE GENOMIC DNA]</scope>
    <source>
        <strain evidence="5">JCM 3369</strain>
    </source>
</reference>
<proteinExistence type="inferred from homology"/>
<keyword evidence="5" id="KW-1185">Reference proteome</keyword>
<evidence type="ECO:0000313" key="4">
    <source>
        <dbReference type="EMBL" id="MFC6886549.1"/>
    </source>
</evidence>
<dbReference type="RefSeq" id="WP_160820295.1">
    <property type="nucleotide sequence ID" value="NZ_JBHSXS010000055.1"/>
</dbReference>
<dbReference type="Proteomes" id="UP001596380">
    <property type="component" value="Unassembled WGS sequence"/>
</dbReference>
<name>A0ABW2CXK6_9ACTN</name>
<evidence type="ECO:0000259" key="3">
    <source>
        <dbReference type="Pfam" id="PF01261"/>
    </source>
</evidence>
<dbReference type="PANTHER" id="PTHR43489">
    <property type="entry name" value="ISOMERASE"/>
    <property type="match status" value="1"/>
</dbReference>
<dbReference type="InterPro" id="IPR013022">
    <property type="entry name" value="Xyl_isomerase-like_TIM-brl"/>
</dbReference>
<dbReference type="SUPFAM" id="SSF51658">
    <property type="entry name" value="Xylose isomerase-like"/>
    <property type="match status" value="1"/>
</dbReference>
<dbReference type="PIRSF" id="PIRSF006241">
    <property type="entry name" value="HyI"/>
    <property type="match status" value="1"/>
</dbReference>
<dbReference type="Gene3D" id="3.20.20.150">
    <property type="entry name" value="Divalent-metal-dependent TIM barrel enzymes"/>
    <property type="match status" value="1"/>
</dbReference>
<dbReference type="Pfam" id="PF01261">
    <property type="entry name" value="AP_endonuc_2"/>
    <property type="match status" value="1"/>
</dbReference>